<dbReference type="AlphaFoldDB" id="A0A918PM16"/>
<evidence type="ECO:0000313" key="6">
    <source>
        <dbReference type="Proteomes" id="UP000622166"/>
    </source>
</evidence>
<evidence type="ECO:0000256" key="3">
    <source>
        <dbReference type="ARBA" id="ARBA00023163"/>
    </source>
</evidence>
<keyword evidence="1" id="KW-0805">Transcription regulation</keyword>
<dbReference type="InterPro" id="IPR036390">
    <property type="entry name" value="WH_DNA-bd_sf"/>
</dbReference>
<dbReference type="RefSeq" id="WP_189860537.1">
    <property type="nucleotide sequence ID" value="NZ_BMVW01000006.1"/>
</dbReference>
<dbReference type="InterPro" id="IPR051081">
    <property type="entry name" value="HTH_MetalResp_TranReg"/>
</dbReference>
<dbReference type="FunFam" id="1.10.10.10:FF:000561">
    <property type="entry name" value="ArsR family transcriptional regulator"/>
    <property type="match status" value="1"/>
</dbReference>
<dbReference type="PANTHER" id="PTHR33154">
    <property type="entry name" value="TRANSCRIPTIONAL REGULATOR, ARSR FAMILY"/>
    <property type="match status" value="1"/>
</dbReference>
<reference evidence="5" key="1">
    <citation type="journal article" date="2014" name="Int. J. Syst. Evol. Microbiol.">
        <title>Complete genome sequence of Corynebacterium casei LMG S-19264T (=DSM 44701T), isolated from a smear-ripened cheese.</title>
        <authorList>
            <consortium name="US DOE Joint Genome Institute (JGI-PGF)"/>
            <person name="Walter F."/>
            <person name="Albersmeier A."/>
            <person name="Kalinowski J."/>
            <person name="Ruckert C."/>
        </authorList>
    </citation>
    <scope>NUCLEOTIDE SEQUENCE</scope>
    <source>
        <strain evidence="5">JCM 4815</strain>
    </source>
</reference>
<gene>
    <name evidence="5" type="ORF">GCM10010365_37800</name>
</gene>
<name>A0A918PM16_9ACTN</name>
<dbReference type="InterPro" id="IPR045981">
    <property type="entry name" value="DUF5937"/>
</dbReference>
<keyword evidence="2" id="KW-0238">DNA-binding</keyword>
<keyword evidence="6" id="KW-1185">Reference proteome</keyword>
<reference evidence="5" key="2">
    <citation type="submission" date="2020-09" db="EMBL/GenBank/DDBJ databases">
        <authorList>
            <person name="Sun Q."/>
            <person name="Ohkuma M."/>
        </authorList>
    </citation>
    <scope>NUCLEOTIDE SEQUENCE</scope>
    <source>
        <strain evidence="5">JCM 4815</strain>
    </source>
</reference>
<evidence type="ECO:0000313" key="5">
    <source>
        <dbReference type="EMBL" id="GGZ14309.1"/>
    </source>
</evidence>
<evidence type="ECO:0000259" key="4">
    <source>
        <dbReference type="PROSITE" id="PS50987"/>
    </source>
</evidence>
<comment type="caution">
    <text evidence="5">The sequence shown here is derived from an EMBL/GenBank/DDBJ whole genome shotgun (WGS) entry which is preliminary data.</text>
</comment>
<dbReference type="EMBL" id="BMVW01000006">
    <property type="protein sequence ID" value="GGZ14309.1"/>
    <property type="molecule type" value="Genomic_DNA"/>
</dbReference>
<dbReference type="InterPro" id="IPR036388">
    <property type="entry name" value="WH-like_DNA-bd_sf"/>
</dbReference>
<accession>A0A918PM16</accession>
<dbReference type="SMART" id="SM00418">
    <property type="entry name" value="HTH_ARSR"/>
    <property type="match status" value="1"/>
</dbReference>
<evidence type="ECO:0000256" key="1">
    <source>
        <dbReference type="ARBA" id="ARBA00023015"/>
    </source>
</evidence>
<dbReference type="InterPro" id="IPR001845">
    <property type="entry name" value="HTH_ArsR_DNA-bd_dom"/>
</dbReference>
<dbReference type="Proteomes" id="UP000622166">
    <property type="component" value="Unassembled WGS sequence"/>
</dbReference>
<evidence type="ECO:0000256" key="2">
    <source>
        <dbReference type="ARBA" id="ARBA00023125"/>
    </source>
</evidence>
<dbReference type="InterPro" id="IPR011991">
    <property type="entry name" value="ArsR-like_HTH"/>
</dbReference>
<dbReference type="NCBIfam" id="NF033788">
    <property type="entry name" value="HTH_metalloreg"/>
    <property type="match status" value="1"/>
</dbReference>
<protein>
    <submittedName>
        <fullName evidence="5">Transcriptional regulator</fullName>
    </submittedName>
</protein>
<dbReference type="SUPFAM" id="SSF46785">
    <property type="entry name" value="Winged helix' DNA-binding domain"/>
    <property type="match status" value="1"/>
</dbReference>
<dbReference type="PROSITE" id="PS50987">
    <property type="entry name" value="HTH_ARSR_2"/>
    <property type="match status" value="1"/>
</dbReference>
<organism evidence="5 6">
    <name type="scientific">Streptomyces poonensis</name>
    <dbReference type="NCBI Taxonomy" id="68255"/>
    <lineage>
        <taxon>Bacteria</taxon>
        <taxon>Bacillati</taxon>
        <taxon>Actinomycetota</taxon>
        <taxon>Actinomycetes</taxon>
        <taxon>Kitasatosporales</taxon>
        <taxon>Streptomycetaceae</taxon>
        <taxon>Streptomyces</taxon>
    </lineage>
</organism>
<dbReference type="GO" id="GO:0003700">
    <property type="term" value="F:DNA-binding transcription factor activity"/>
    <property type="evidence" value="ECO:0007669"/>
    <property type="project" value="InterPro"/>
</dbReference>
<dbReference type="Pfam" id="PF12840">
    <property type="entry name" value="HTH_20"/>
    <property type="match status" value="1"/>
</dbReference>
<feature type="domain" description="HTH arsR-type" evidence="4">
    <location>
        <begin position="295"/>
        <end position="387"/>
    </location>
</feature>
<keyword evidence="3" id="KW-0804">Transcription</keyword>
<dbReference type="PRINTS" id="PR00778">
    <property type="entry name" value="HTHARSR"/>
</dbReference>
<dbReference type="Gene3D" id="1.10.10.10">
    <property type="entry name" value="Winged helix-like DNA-binding domain superfamily/Winged helix DNA-binding domain"/>
    <property type="match status" value="1"/>
</dbReference>
<sequence>MSVSIDITGLRGMGAPPGSSEAESWGRIVFRTSPLAELATTLHALAEPDHHPGIQGWVTATAASLKPDLADRLTQADFLWRHIFSDIFLPFAGLPDRDGSPGATLEEELDALDRLSDERFVGAALEFSCGSRYGGVLPSPLVDRTRHDIALEVAASRGPEQLGFTRRLLEDPPTVRAWVRRLLEDCHEAFFADTWRRVHTQLAADARHKTEILRRKGLREALTAVSAALSLNEGPGGTRIEADKLVHGSTTAVDPAIAPGVTFLPSYHGWPHLTVLYAPGWRPVVMYPVGGPEPASPAPVELIQLRLDALAHPIRLRLCRNIARSPYTTSELAVANDLSAPEVSRHLAVLKKAGLITTRRRGRYVLHQLDVTVVARLGSDFLEGILR</sequence>
<dbReference type="CDD" id="cd00090">
    <property type="entry name" value="HTH_ARSR"/>
    <property type="match status" value="1"/>
</dbReference>
<proteinExistence type="predicted"/>
<dbReference type="PANTHER" id="PTHR33154:SF33">
    <property type="entry name" value="TRANSCRIPTIONAL REPRESSOR SDPR"/>
    <property type="match status" value="1"/>
</dbReference>
<dbReference type="Pfam" id="PF19361">
    <property type="entry name" value="DUF5937"/>
    <property type="match status" value="1"/>
</dbReference>
<dbReference type="GO" id="GO:0003677">
    <property type="term" value="F:DNA binding"/>
    <property type="evidence" value="ECO:0007669"/>
    <property type="project" value="UniProtKB-KW"/>
</dbReference>